<feature type="transmembrane region" description="Helical" evidence="1">
    <location>
        <begin position="105"/>
        <end position="125"/>
    </location>
</feature>
<keyword evidence="1" id="KW-1133">Transmembrane helix</keyword>
<keyword evidence="2" id="KW-0496">Mitochondrion</keyword>
<name>A0A1W6Q5U2_9HYME</name>
<sequence length="196" mass="23417">MLMNMMYSLTNTIDKFNYTIESYTIWMSLVMIFSLLNLNDAHPITMMMCLVIYSSIIAVKMTFLYKNSWYSYLLFLSMIGGILILFLYFVSVAPNEKFSFLKNEFMKLTLFMIISAILIYMIMYYNNDYFSMTTLFEKNNSFNLTNWSDHLDYNTTEMFNKNFKATIFMMIYLLYSLYTILKMCMSMYGPLRTNTK</sequence>
<feature type="transmembrane region" description="Helical" evidence="1">
    <location>
        <begin position="20"/>
        <end position="38"/>
    </location>
</feature>
<organism evidence="2">
    <name type="scientific">Syrista parreyssii</name>
    <dbReference type="NCBI Taxonomy" id="1090889"/>
    <lineage>
        <taxon>Eukaryota</taxon>
        <taxon>Metazoa</taxon>
        <taxon>Ecdysozoa</taxon>
        <taxon>Arthropoda</taxon>
        <taxon>Hexapoda</taxon>
        <taxon>Insecta</taxon>
        <taxon>Pterygota</taxon>
        <taxon>Neoptera</taxon>
        <taxon>Endopterygota</taxon>
        <taxon>Hymenoptera</taxon>
        <taxon>Cephoidea</taxon>
        <taxon>Cephidae</taxon>
        <taxon>Syrista</taxon>
    </lineage>
</organism>
<feature type="transmembrane region" description="Helical" evidence="1">
    <location>
        <begin position="69"/>
        <end position="93"/>
    </location>
</feature>
<evidence type="ECO:0000313" key="3">
    <source>
        <dbReference type="EMBL" id="UGN61586.1"/>
    </source>
</evidence>
<keyword evidence="1" id="KW-0472">Membrane</keyword>
<evidence type="ECO:0000313" key="2">
    <source>
        <dbReference type="EMBL" id="ARO34967.1"/>
    </source>
</evidence>
<feature type="transmembrane region" description="Helical" evidence="1">
    <location>
        <begin position="163"/>
        <end position="181"/>
    </location>
</feature>
<gene>
    <name evidence="2" type="primary">ND6</name>
</gene>
<reference evidence="2" key="1">
    <citation type="submission" date="2016-09" db="EMBL/GenBank/DDBJ databases">
        <title>The phylogeny and evolutionary history of the subfamily Cephinae (Hymenoptera: Cephidae) inferred from mitogenomes.</title>
        <authorList>
            <person name="Korkmaz E.M."/>
            <person name="Dogan O."/>
            <person name="Durel B.S."/>
            <person name="Budak M."/>
            <person name="Basibuyuk H.H."/>
        </authorList>
    </citation>
    <scope>NUCLEOTIDE SEQUENCE</scope>
</reference>
<evidence type="ECO:0000256" key="1">
    <source>
        <dbReference type="SAM" id="Phobius"/>
    </source>
</evidence>
<keyword evidence="1" id="KW-0812">Transmembrane</keyword>
<protein>
    <submittedName>
        <fullName evidence="2">NADH dehydrogenase subunit 6</fullName>
    </submittedName>
</protein>
<reference evidence="3" key="2">
    <citation type="submission" date="2021-09" db="EMBL/GenBank/DDBJ databases">
        <title>The complete mitochondrial genome of Syrista parreysii (Spinola, 1843) (Hymenoptera: Cephidae) and phylogenetic analysis.</title>
        <authorList>
            <person name="Liu L."/>
            <person name="Sun Z."/>
            <person name="Niu G."/>
            <person name="Wei M."/>
        </authorList>
    </citation>
    <scope>NUCLEOTIDE SEQUENCE</scope>
</reference>
<accession>A0A1W6Q5U2</accession>
<geneLocation type="mitochondrion" evidence="2"/>
<feature type="transmembrane region" description="Helical" evidence="1">
    <location>
        <begin position="45"/>
        <end position="63"/>
    </location>
</feature>
<proteinExistence type="predicted"/>
<dbReference type="AlphaFoldDB" id="A0A1W6Q5U2"/>
<dbReference type="EMBL" id="KX907847">
    <property type="protein sequence ID" value="ARO34967.1"/>
    <property type="molecule type" value="Genomic_DNA"/>
</dbReference>
<dbReference type="EMBL" id="OK104785">
    <property type="protein sequence ID" value="UGN61586.1"/>
    <property type="molecule type" value="Genomic_DNA"/>
</dbReference>